<feature type="transmembrane region" description="Helical" evidence="1">
    <location>
        <begin position="228"/>
        <end position="250"/>
    </location>
</feature>
<feature type="transmembrane region" description="Helical" evidence="1">
    <location>
        <begin position="186"/>
        <end position="208"/>
    </location>
</feature>
<feature type="transmembrane region" description="Helical" evidence="1">
    <location>
        <begin position="423"/>
        <end position="440"/>
    </location>
</feature>
<feature type="transmembrane region" description="Helical" evidence="1">
    <location>
        <begin position="98"/>
        <end position="118"/>
    </location>
</feature>
<feature type="transmembrane region" description="Helical" evidence="1">
    <location>
        <begin position="124"/>
        <end position="145"/>
    </location>
</feature>
<dbReference type="Proteomes" id="UP000004259">
    <property type="component" value="Unassembled WGS sequence"/>
</dbReference>
<dbReference type="AlphaFoldDB" id="E9S7D3"/>
<evidence type="ECO:0000256" key="1">
    <source>
        <dbReference type="SAM" id="Phobius"/>
    </source>
</evidence>
<organism evidence="2 3">
    <name type="scientific">Ruminococcus albus 8</name>
    <dbReference type="NCBI Taxonomy" id="246199"/>
    <lineage>
        <taxon>Bacteria</taxon>
        <taxon>Bacillati</taxon>
        <taxon>Bacillota</taxon>
        <taxon>Clostridia</taxon>
        <taxon>Eubacteriales</taxon>
        <taxon>Oscillospiraceae</taxon>
        <taxon>Ruminococcus</taxon>
    </lineage>
</organism>
<feature type="transmembrane region" description="Helical" evidence="1">
    <location>
        <begin position="279"/>
        <end position="304"/>
    </location>
</feature>
<evidence type="ECO:0000313" key="2">
    <source>
        <dbReference type="EMBL" id="EGC04762.1"/>
    </source>
</evidence>
<dbReference type="RefSeq" id="WP_002846781.1">
    <property type="nucleotide sequence ID" value="NZ_ADKM02000008.1"/>
</dbReference>
<keyword evidence="1" id="KW-1133">Transmembrane helix</keyword>
<dbReference type="InterPro" id="IPR025291">
    <property type="entry name" value="DUF4153"/>
</dbReference>
<dbReference type="Pfam" id="PF13687">
    <property type="entry name" value="DUF4153"/>
    <property type="match status" value="1"/>
</dbReference>
<feature type="transmembrane region" description="Helical" evidence="1">
    <location>
        <begin position="324"/>
        <end position="345"/>
    </location>
</feature>
<dbReference type="OrthoDB" id="9767931at2"/>
<feature type="transmembrane region" description="Helical" evidence="1">
    <location>
        <begin position="68"/>
        <end position="86"/>
    </location>
</feature>
<comment type="caution">
    <text evidence="2">The sequence shown here is derived from an EMBL/GenBank/DDBJ whole genome shotgun (WGS) entry which is preliminary data.</text>
</comment>
<protein>
    <submittedName>
        <fullName evidence="2">Conserved domain protein</fullName>
    </submittedName>
</protein>
<keyword evidence="1" id="KW-0812">Transmembrane</keyword>
<feature type="transmembrane region" description="Helical" evidence="1">
    <location>
        <begin position="393"/>
        <end position="411"/>
    </location>
</feature>
<feature type="transmembrane region" description="Helical" evidence="1">
    <location>
        <begin position="45"/>
        <end position="62"/>
    </location>
</feature>
<sequence>MNENNENFVNAMPYQQQQSFLPPYGNTIPQYQTKPKPTFTGREKVLSIVIAVLSFLFVHFVLWNSKGFFTTAFYLTALTVSLTYLKKIEYEFLTSHKVWSVLMYSFSLVFSITANDFVKQLDSVFLHLGIAYLIYSVTSKTPMFGRFAVFEMLKSIISNPLSHFGKEYSAVNSAVKSTKRGTDIKAIICGLVLALPLTVIVAALLISADEGVEKMLNSLAATIMMENVFTFIPQFAVSIPVSGYLFGLIYSHTHPEITKPLDEERCKQSMSKLKIAANMAVYSAVTPICVLYVMFFISQTNYFLSAFMGRLPENFSYSEYARKGFFELFAIEVINALVILFMNFCSKRSGDEKTAALKIYSVVISIFTLLITATAVSKMFLYIQNFGLTQLRVYTTWFMLLTAIMFIFVIIRQFRSGFPFMRSAAVVFTIFFGILCFSRPDAMIARYNMENCTEHLSYYDIRKMSELSADSAAVILEPKYRQIINDKFKNSHDWSDSEMMFDQGYVELVRKARYDLSKSDYNEYNFSAIKLKKFID</sequence>
<evidence type="ECO:0000313" key="3">
    <source>
        <dbReference type="Proteomes" id="UP000004259"/>
    </source>
</evidence>
<reference evidence="2 3" key="1">
    <citation type="submission" date="2011-02" db="EMBL/GenBank/DDBJ databases">
        <authorList>
            <person name="Nelson K.E."/>
            <person name="Sutton G."/>
            <person name="Torralba M."/>
            <person name="Durkin S."/>
            <person name="Harkins D."/>
            <person name="Montgomery R."/>
            <person name="Ziemer C."/>
            <person name="Klaassens E."/>
            <person name="Ocuiv P."/>
            <person name="Morrison M."/>
        </authorList>
    </citation>
    <scope>NUCLEOTIDE SEQUENCE [LARGE SCALE GENOMIC DNA]</scope>
    <source>
        <strain evidence="2 3">8</strain>
    </source>
</reference>
<dbReference type="eggNOG" id="COG2205">
    <property type="taxonomic scope" value="Bacteria"/>
</dbReference>
<proteinExistence type="predicted"/>
<accession>E9S7D3</accession>
<name>E9S7D3_RUMAL</name>
<keyword evidence="3" id="KW-1185">Reference proteome</keyword>
<gene>
    <name evidence="2" type="ORF">CUS_6144</name>
</gene>
<keyword evidence="1" id="KW-0472">Membrane</keyword>
<dbReference type="STRING" id="246199.CUS_6144"/>
<dbReference type="EMBL" id="ADKM02000008">
    <property type="protein sequence ID" value="EGC04762.1"/>
    <property type="molecule type" value="Genomic_DNA"/>
</dbReference>
<feature type="transmembrane region" description="Helical" evidence="1">
    <location>
        <begin position="357"/>
        <end position="381"/>
    </location>
</feature>